<organism evidence="2 3">
    <name type="scientific">Dictyostelium discoideum</name>
    <name type="common">Social amoeba</name>
    <dbReference type="NCBI Taxonomy" id="44689"/>
    <lineage>
        <taxon>Eukaryota</taxon>
        <taxon>Amoebozoa</taxon>
        <taxon>Evosea</taxon>
        <taxon>Eumycetozoa</taxon>
        <taxon>Dictyostelia</taxon>
        <taxon>Dictyosteliales</taxon>
        <taxon>Dictyosteliaceae</taxon>
        <taxon>Dictyostelium</taxon>
    </lineage>
</organism>
<keyword evidence="3" id="KW-1185">Reference proteome</keyword>
<dbReference type="Proteomes" id="UP000002195">
    <property type="component" value="Unassembled WGS sequence"/>
</dbReference>
<reference evidence="2 3" key="1">
    <citation type="journal article" date="2005" name="Nature">
        <title>The genome of the social amoeba Dictyostelium discoideum.</title>
        <authorList>
            <consortium name="The Dictyostelium discoideum Sequencing Consortium"/>
            <person name="Eichinger L."/>
            <person name="Pachebat J.A."/>
            <person name="Glockner G."/>
            <person name="Rajandream M.A."/>
            <person name="Sucgang R."/>
            <person name="Berriman M."/>
            <person name="Song J."/>
            <person name="Olsen R."/>
            <person name="Szafranski K."/>
            <person name="Xu Q."/>
            <person name="Tunggal B."/>
            <person name="Kummerfeld S."/>
            <person name="Madera M."/>
            <person name="Konfortov B.A."/>
            <person name="Rivero F."/>
            <person name="Bankier A.T."/>
            <person name="Lehmann R."/>
            <person name="Hamlin N."/>
            <person name="Davies R."/>
            <person name="Gaudet P."/>
            <person name="Fey P."/>
            <person name="Pilcher K."/>
            <person name="Chen G."/>
            <person name="Saunders D."/>
            <person name="Sodergren E."/>
            <person name="Davis P."/>
            <person name="Kerhornou A."/>
            <person name="Nie X."/>
            <person name="Hall N."/>
            <person name="Anjard C."/>
            <person name="Hemphill L."/>
            <person name="Bason N."/>
            <person name="Farbrother P."/>
            <person name="Desany B."/>
            <person name="Just E."/>
            <person name="Morio T."/>
            <person name="Rost R."/>
            <person name="Churcher C."/>
            <person name="Cooper J."/>
            <person name="Haydock S."/>
            <person name="van Driessche N."/>
            <person name="Cronin A."/>
            <person name="Goodhead I."/>
            <person name="Muzny D."/>
            <person name="Mourier T."/>
            <person name="Pain A."/>
            <person name="Lu M."/>
            <person name="Harper D."/>
            <person name="Lindsay R."/>
            <person name="Hauser H."/>
            <person name="James K."/>
            <person name="Quiles M."/>
            <person name="Madan Babu M."/>
            <person name="Saito T."/>
            <person name="Buchrieser C."/>
            <person name="Wardroper A."/>
            <person name="Felder M."/>
            <person name="Thangavelu M."/>
            <person name="Johnson D."/>
            <person name="Knights A."/>
            <person name="Loulseged H."/>
            <person name="Mungall K."/>
            <person name="Oliver K."/>
            <person name="Price C."/>
            <person name="Quail M.A."/>
            <person name="Urushihara H."/>
            <person name="Hernandez J."/>
            <person name="Rabbinowitsch E."/>
            <person name="Steffen D."/>
            <person name="Sanders M."/>
            <person name="Ma J."/>
            <person name="Kohara Y."/>
            <person name="Sharp S."/>
            <person name="Simmonds M."/>
            <person name="Spiegler S."/>
            <person name="Tivey A."/>
            <person name="Sugano S."/>
            <person name="White B."/>
            <person name="Walker D."/>
            <person name="Woodward J."/>
            <person name="Winckler T."/>
            <person name="Tanaka Y."/>
            <person name="Shaulsky G."/>
            <person name="Schleicher M."/>
            <person name="Weinstock G."/>
            <person name="Rosenthal A."/>
            <person name="Cox E.C."/>
            <person name="Chisholm R.L."/>
            <person name="Gibbs R."/>
            <person name="Loomis W.F."/>
            <person name="Platzer M."/>
            <person name="Kay R.R."/>
            <person name="Williams J."/>
            <person name="Dear P.H."/>
            <person name="Noegel A.A."/>
            <person name="Barrell B."/>
            <person name="Kuspa A."/>
        </authorList>
    </citation>
    <scope>NUCLEOTIDE SEQUENCE [LARGE SCALE GENOMIC DNA]</scope>
    <source>
        <strain evidence="2 3">AX4</strain>
    </source>
</reference>
<dbReference type="SMR" id="Q54KB0"/>
<name>Q54KB0_DICDI</name>
<dbReference type="AlphaFoldDB" id="Q54KB0"/>
<feature type="chain" id="PRO_5004250082" evidence="1">
    <location>
        <begin position="23"/>
        <end position="269"/>
    </location>
</feature>
<dbReference type="RefSeq" id="XP_637211.1">
    <property type="nucleotide sequence ID" value="XM_632119.1"/>
</dbReference>
<gene>
    <name evidence="2" type="ORF">DDB_G0287475</name>
</gene>
<dbReference type="EMBL" id="AAFI02000101">
    <property type="protein sequence ID" value="EAL63703.1"/>
    <property type="molecule type" value="Genomic_DNA"/>
</dbReference>
<comment type="caution">
    <text evidence="2">The sequence shown here is derived from an EMBL/GenBank/DDBJ whole genome shotgun (WGS) entry which is preliminary data.</text>
</comment>
<dbReference type="InParanoid" id="Q54KB0"/>
<dbReference type="PaxDb" id="44689-DDB0187487"/>
<dbReference type="FunCoup" id="Q54KB0">
    <property type="interactions" value="3"/>
</dbReference>
<dbReference type="VEuPathDB" id="AmoebaDB:DDB_G0287475"/>
<keyword evidence="1" id="KW-0732">Signal</keyword>
<protein>
    <submittedName>
        <fullName evidence="2">Uncharacterized protein</fullName>
    </submittedName>
</protein>
<dbReference type="GeneID" id="8626148"/>
<accession>Q54KB0</accession>
<evidence type="ECO:0000313" key="3">
    <source>
        <dbReference type="Proteomes" id="UP000002195"/>
    </source>
</evidence>
<dbReference type="KEGG" id="ddi:DDB_G0287475"/>
<feature type="signal peptide" evidence="1">
    <location>
        <begin position="1"/>
        <end position="22"/>
    </location>
</feature>
<dbReference type="PhylomeDB" id="Q54KB0"/>
<dbReference type="HOGENOM" id="CLU_091528_0_0_1"/>
<dbReference type="eggNOG" id="ENOG502RIIW">
    <property type="taxonomic scope" value="Eukaryota"/>
</dbReference>
<evidence type="ECO:0000256" key="1">
    <source>
        <dbReference type="SAM" id="SignalP"/>
    </source>
</evidence>
<dbReference type="dictyBase" id="DDB_G0287475"/>
<evidence type="ECO:0000313" key="2">
    <source>
        <dbReference type="EMBL" id="EAL63703.1"/>
    </source>
</evidence>
<sequence>MFKFYSIFFLIYLVSLFSFSNSLISNYVPITGSSIMTPADFSRASLLLNDDQTSILILASSIQVENPSDVFNITFSKYFLNNIIALSNNDLFGASSHYQNLISLYNNANNLGIVSLNNTVGYLNTLTKFTNMDTSRFNTISSSINNLITNIDSVKQSAITLATLMNNTKNSLSPNSPNVATYQVVISNYELVIKSVLSVSSHLNNLKTPLNEIANLMPNFINEVNLYSQFILTDALYMSHMNILIKQILLSSDTLYSRSLLLSRLKDLF</sequence>
<proteinExistence type="predicted"/>